<dbReference type="Pfam" id="PF00756">
    <property type="entry name" value="Esterase"/>
    <property type="match status" value="1"/>
</dbReference>
<evidence type="ECO:0000313" key="1">
    <source>
        <dbReference type="EMBL" id="MBJ7598736.1"/>
    </source>
</evidence>
<organism evidence="1 2">
    <name type="scientific">Candidatus Nephthysia bennettiae</name>
    <dbReference type="NCBI Taxonomy" id="3127016"/>
    <lineage>
        <taxon>Bacteria</taxon>
        <taxon>Bacillati</taxon>
        <taxon>Candidatus Dormiibacterota</taxon>
        <taxon>Candidatus Dormibacteria</taxon>
        <taxon>Candidatus Dormibacterales</taxon>
        <taxon>Candidatus Dormibacteraceae</taxon>
        <taxon>Candidatus Nephthysia</taxon>
    </lineage>
</organism>
<reference evidence="1" key="1">
    <citation type="submission" date="2020-10" db="EMBL/GenBank/DDBJ databases">
        <title>Ca. Dormibacterota MAGs.</title>
        <authorList>
            <person name="Montgomery K."/>
        </authorList>
    </citation>
    <scope>NUCLEOTIDE SEQUENCE [LARGE SCALE GENOMIC DNA]</scope>
    <source>
        <strain evidence="1">SC8812_S17_10</strain>
    </source>
</reference>
<sequence length="355" mass="40417">MSAGSTPGTPPWGTSWAGRLVEDWMESEALKGNPLGDPWRRPIWIYLPPGYDDEPQRRYPAIFQIQGMTGQLDMWRNRSAFRLNFPELLDQLFARGEAPPAVVVFVDCWTSYGGSQFLDSPGTGRYHTYLCEEVVPWVDERYRTFAETRHRGIAGKSSGGYGAMVTPMLRPDLFGGLATHAGDALFENCYLPDFPKVVRTLRDHHGGSWERFWQDFRSRPAFSREGDDVLLNAYAMAACYSADPDGTVRHPYDLETGELLPDIWERWLAWDPVRMAPRHAEALRSLRAVYIDAGRRDEYFLDLGAQAFRRELDRIGVREVFFELFDGGHGSIEYRYPIAIRYLAERLSPSGTSGA</sequence>
<dbReference type="EMBL" id="JAEKNR010000124">
    <property type="protein sequence ID" value="MBJ7598736.1"/>
    <property type="molecule type" value="Genomic_DNA"/>
</dbReference>
<keyword evidence="2" id="KW-1185">Reference proteome</keyword>
<dbReference type="AlphaFoldDB" id="A0A934JZF9"/>
<dbReference type="InterPro" id="IPR000801">
    <property type="entry name" value="Esterase-like"/>
</dbReference>
<accession>A0A934JZF9</accession>
<dbReference type="Gene3D" id="3.40.50.1820">
    <property type="entry name" value="alpha/beta hydrolase"/>
    <property type="match status" value="1"/>
</dbReference>
<dbReference type="InterPro" id="IPR029058">
    <property type="entry name" value="AB_hydrolase_fold"/>
</dbReference>
<name>A0A934JZF9_9BACT</name>
<dbReference type="PANTHER" id="PTHR48098">
    <property type="entry name" value="ENTEROCHELIN ESTERASE-RELATED"/>
    <property type="match status" value="1"/>
</dbReference>
<protein>
    <submittedName>
        <fullName evidence="1">Enterochelin esterase</fullName>
    </submittedName>
</protein>
<proteinExistence type="predicted"/>
<evidence type="ECO:0000313" key="2">
    <source>
        <dbReference type="Proteomes" id="UP000612893"/>
    </source>
</evidence>
<comment type="caution">
    <text evidence="1">The sequence shown here is derived from an EMBL/GenBank/DDBJ whole genome shotgun (WGS) entry which is preliminary data.</text>
</comment>
<gene>
    <name evidence="1" type="ORF">JF922_11720</name>
</gene>
<dbReference type="Proteomes" id="UP000612893">
    <property type="component" value="Unassembled WGS sequence"/>
</dbReference>
<dbReference type="SUPFAM" id="SSF53474">
    <property type="entry name" value="alpha/beta-Hydrolases"/>
    <property type="match status" value="1"/>
</dbReference>
<dbReference type="InterPro" id="IPR050583">
    <property type="entry name" value="Mycobacterial_A85_antigen"/>
</dbReference>